<gene>
    <name evidence="1" type="ORF">ECRASSUSDP1_LOCUS28999</name>
</gene>
<dbReference type="Proteomes" id="UP001295684">
    <property type="component" value="Unassembled WGS sequence"/>
</dbReference>
<reference evidence="1" key="1">
    <citation type="submission" date="2023-07" db="EMBL/GenBank/DDBJ databases">
        <authorList>
            <consortium name="AG Swart"/>
            <person name="Singh M."/>
            <person name="Singh A."/>
            <person name="Seah K."/>
            <person name="Emmerich C."/>
        </authorList>
    </citation>
    <scope>NUCLEOTIDE SEQUENCE</scope>
    <source>
        <strain evidence="1">DP1</strain>
    </source>
</reference>
<evidence type="ECO:0000313" key="1">
    <source>
        <dbReference type="EMBL" id="CAI2387369.1"/>
    </source>
</evidence>
<evidence type="ECO:0000313" key="2">
    <source>
        <dbReference type="Proteomes" id="UP001295684"/>
    </source>
</evidence>
<keyword evidence="2" id="KW-1185">Reference proteome</keyword>
<proteinExistence type="predicted"/>
<protein>
    <submittedName>
        <fullName evidence="1">Uncharacterized protein</fullName>
    </submittedName>
</protein>
<accession>A0AAD1Y9W5</accession>
<organism evidence="1 2">
    <name type="scientific">Euplotes crassus</name>
    <dbReference type="NCBI Taxonomy" id="5936"/>
    <lineage>
        <taxon>Eukaryota</taxon>
        <taxon>Sar</taxon>
        <taxon>Alveolata</taxon>
        <taxon>Ciliophora</taxon>
        <taxon>Intramacronucleata</taxon>
        <taxon>Spirotrichea</taxon>
        <taxon>Hypotrichia</taxon>
        <taxon>Euplotida</taxon>
        <taxon>Euplotidae</taxon>
        <taxon>Moneuplotes</taxon>
    </lineage>
</organism>
<name>A0AAD1Y9W5_EUPCR</name>
<dbReference type="AlphaFoldDB" id="A0AAD1Y9W5"/>
<sequence>MAKYNPSNTEHSDSIQHAQSFISFFLHSKQLLEVEDGVPCMEGKCPCRLSLFDFICPEVPITANICICNQNSTKPKKPHKACENQN</sequence>
<dbReference type="EMBL" id="CAMPGE010029881">
    <property type="protein sequence ID" value="CAI2387369.1"/>
    <property type="molecule type" value="Genomic_DNA"/>
</dbReference>
<comment type="caution">
    <text evidence="1">The sequence shown here is derived from an EMBL/GenBank/DDBJ whole genome shotgun (WGS) entry which is preliminary data.</text>
</comment>